<dbReference type="InterPro" id="IPR016158">
    <property type="entry name" value="Cullin_homology"/>
</dbReference>
<sequence>MGLISRVEVTNYLTEGINVHRRSADWKPMLTGITLRMDSGKSALVNITNGGGKTSLVEILLFLLSRDSRLLKKIREKVAPKGRGFTHARIEFRAPPEDNYSAPSLLEIDSLNLPGETHVVGVVLNDDINDPPILYSYSGTLEDSPCYIFDGKSLTPVPDAEFIAKTKSLRGCKWNKFTSRREWEDHIRLFLPVEVIRRNVVYQLKGSDDKNASFFDFTPKGGESYDSAFFRSVIAPDLLNNLLSTFSDEDETAVEDTLLKSLSRIVDADREIARKGQHLAIRESGIAKLEPILEVGTTAENLKRQRDTTLRDLRKDVVFLWHFGLQGESTTIPGLPRKLPKMGDQDPRILVALKGMVITRDEGILLLDKTLSELSGVDVGTLSKYAERKQIPLHSVKSQAIDFMCLFVISGSGFQGGGHIRKGYSKDSALAIPDIISSLSGSRTPGLREVLTLAFSIAEAQIDTNPGSHTVRRLQAQCRALAGEAEAALEQIETLKIAIAGLETQIKDRQDNQGAWDDFIKVGNLLPNELRAEPAQTKLWIDKELHTLKQEIAKRSERLGELREAWSNYLAVMEQHGLQGIDGVREHHVALVTQRDRIKAERTRIDKALDTANAALRTTQAAIGPLTKKATDAIKLLEELSKFKEGFEQFQKIFGSIDPKAVNPLEDLRSVTKMLAETRLGVKRNTDEADDLRSLQSQASTFKAIFGEDADPLKCDPLNDQRIWIEHESAARQSMAALNDKKEAIEQFEDLHPGTTPVAWIVTADQTRDELLNAKSKQESRHYDLKKEIKAIEEMRSVEDGAFEKAWAVLTSERSKAQRLHETVLSAGYSLELRTDIMSAFSGMLSAPVFDSMQEMQTAANTLQAANASVPLLLKSALLQDIQNGVSRHGDIRLFGFLGGNFSRRVRILLDLEYARTELDRLNVDLSLCETELKRINDRLPIFLTTNIDYQLACKARDALASSAREKYLAYEIQAKAAGKELIKIAYRVTQQALDVLRCARSFIGRDGAARLIGLEEELPSLKAEVLTLESAEEVAKARASQESLNARDAASKYLGMGGSSAYQDASEAVSQSNKELEMVKEKVHEAGELVDGFIEQRKVVETEAEEFEREQGVAEIDRLARALDLADDEDNLKFMMNFKKVDDELSSKETSLTNALGVNYTRAESFKLNQGKNDLDLNLEIAKKKQESLEQQNIVNQRSATISRLKGAEIPTWSRLGKAIHDLAYELGHRVAQTDNVAEQAFELEEGKAVPETHPAYPHTEMLLRALHKPDLDATGKLIEQIDEVTQLIQGIAINDGLSNHKRIDGEYKVALSNYTKLNSAFCEEAEKTVGSNDAAFNTLEIEEIRKATPSTMRVLAELFGRLQDSLIKDRDEAQRAKRVAEETNEDTISQLSRLISSAEDNLKILNKVMQRYPGGRFFIETQINKDDEIKAIIDDLKLEVERANRDVDARSRSLRRNNDTQIKRILRDKLIECVFTNTEVEFVNAGIWSGKQRPVSEKLSTGQKIALEFMWIVRQAEYEIERSLTELSSKQAAKSRAKANRVILIDGIFSTLSDRKIIKEALNGLRGLGGNFQIIGFLHSPTWTNDYTVFPVYHVGKKLTNGAGDGLVSFRETGRQTGTVGFFSTITQSSTQTASA</sequence>
<feature type="coiled-coil region" evidence="1">
    <location>
        <begin position="471"/>
        <end position="512"/>
    </location>
</feature>
<feature type="domain" description="Cullin family profile" evidence="2">
    <location>
        <begin position="1356"/>
        <end position="1507"/>
    </location>
</feature>
<evidence type="ECO:0000256" key="1">
    <source>
        <dbReference type="SAM" id="Coils"/>
    </source>
</evidence>
<dbReference type="PATRIC" id="fig|279058.18.peg.4302"/>
<evidence type="ECO:0000259" key="2">
    <source>
        <dbReference type="PROSITE" id="PS50069"/>
    </source>
</evidence>
<dbReference type="Proteomes" id="UP000071778">
    <property type="component" value="Chromosome"/>
</dbReference>
<evidence type="ECO:0000313" key="4">
    <source>
        <dbReference type="Proteomes" id="UP000071778"/>
    </source>
</evidence>
<keyword evidence="1" id="KW-0175">Coiled coil</keyword>
<proteinExistence type="predicted"/>
<keyword evidence="4" id="KW-1185">Reference proteome</keyword>
<dbReference type="EMBL" id="CP013235">
    <property type="protein sequence ID" value="AMP12024.1"/>
    <property type="molecule type" value="Genomic_DNA"/>
</dbReference>
<dbReference type="RefSeq" id="WP_061537475.1">
    <property type="nucleotide sequence ID" value="NZ_CP013235.1"/>
</dbReference>
<accession>A0A127QPV9</accession>
<gene>
    <name evidence="3" type="ORF">CAter282_4364</name>
</gene>
<feature type="coiled-coil region" evidence="1">
    <location>
        <begin position="1063"/>
        <end position="1111"/>
    </location>
</feature>
<reference evidence="3 4" key="1">
    <citation type="submission" date="2015-11" db="EMBL/GenBank/DDBJ databases">
        <title>Exploring the genomic traits of fungus-feeding bacterial genus Collimonas.</title>
        <authorList>
            <person name="Song C."/>
            <person name="Schmidt R."/>
            <person name="de Jager V."/>
            <person name="Krzyzanowska D."/>
            <person name="Jongedijk E."/>
            <person name="Cankar K."/>
            <person name="Beekwilder J."/>
            <person name="van Veen A."/>
            <person name="de Boer W."/>
            <person name="van Veen J.A."/>
            <person name="Garbeva P."/>
        </authorList>
    </citation>
    <scope>NUCLEOTIDE SEQUENCE [LARGE SCALE GENOMIC DNA]</scope>
    <source>
        <strain evidence="3 4">Ter282</strain>
    </source>
</reference>
<dbReference type="PROSITE" id="PS50069">
    <property type="entry name" value="CULLIN_2"/>
    <property type="match status" value="1"/>
</dbReference>
<protein>
    <recommendedName>
        <fullName evidence="2">Cullin family profile domain-containing protein</fullName>
    </recommendedName>
</protein>
<evidence type="ECO:0000313" key="3">
    <source>
        <dbReference type="EMBL" id="AMP12024.1"/>
    </source>
</evidence>
<feature type="coiled-coil region" evidence="1">
    <location>
        <begin position="1372"/>
        <end position="1455"/>
    </location>
</feature>
<name>A0A127QPV9_9BURK</name>
<organism evidence="3 4">
    <name type="scientific">Collimonas arenae</name>
    <dbReference type="NCBI Taxonomy" id="279058"/>
    <lineage>
        <taxon>Bacteria</taxon>
        <taxon>Pseudomonadati</taxon>
        <taxon>Pseudomonadota</taxon>
        <taxon>Betaproteobacteria</taxon>
        <taxon>Burkholderiales</taxon>
        <taxon>Oxalobacteraceae</taxon>
        <taxon>Collimonas</taxon>
    </lineage>
</organism>